<dbReference type="SUPFAM" id="SSF109604">
    <property type="entry name" value="HD-domain/PDEase-like"/>
    <property type="match status" value="1"/>
</dbReference>
<dbReference type="InterPro" id="IPR011051">
    <property type="entry name" value="RmlC_Cupin_sf"/>
</dbReference>
<name>A0ABU0AM50_9BACI</name>
<dbReference type="SMART" id="SM00471">
    <property type="entry name" value="HDc"/>
    <property type="match status" value="1"/>
</dbReference>
<dbReference type="InterPro" id="IPR037522">
    <property type="entry name" value="HD_GYP_dom"/>
</dbReference>
<reference evidence="2 3" key="1">
    <citation type="submission" date="2023-07" db="EMBL/GenBank/DDBJ databases">
        <title>Genomic Encyclopedia of Type Strains, Phase IV (KMG-IV): sequencing the most valuable type-strain genomes for metagenomic binning, comparative biology and taxonomic classification.</title>
        <authorList>
            <person name="Goeker M."/>
        </authorList>
    </citation>
    <scope>NUCLEOTIDE SEQUENCE [LARGE SCALE GENOMIC DNA]</scope>
    <source>
        <strain evidence="2 3">DSM 23494</strain>
    </source>
</reference>
<evidence type="ECO:0000313" key="3">
    <source>
        <dbReference type="Proteomes" id="UP001238088"/>
    </source>
</evidence>
<sequence length="298" mass="34124">MAMINEESFIETVYMKGLQISLVASGDGTEVIYHRLEPETMWGIEPEEGWDSLEFLHILSGELTLPYEGESFKAGDSFHKHPITEHYIFKSIGETEFLYVTSQPVFHYYSKATKELMDLSVAIEEKDGYTVDHCQRINKLSMMVGEEMGLEKKRLKSLNIASFLHDVGKLKIPLEILQKPGKLTSDEWMIMKQHSRYGRELLENIGLPFLKEAGKVVEQHHERYDGKGYPYGLEGDNILTEAAIISVVDSYDAMTSNRIYQKARAKEVAFNEILRCRGTMYNPQVVDVFLALKNKIIL</sequence>
<dbReference type="Pfam" id="PF13487">
    <property type="entry name" value="HD_5"/>
    <property type="match status" value="1"/>
</dbReference>
<keyword evidence="3" id="KW-1185">Reference proteome</keyword>
<dbReference type="InterPro" id="IPR003607">
    <property type="entry name" value="HD/PDEase_dom"/>
</dbReference>
<dbReference type="CDD" id="cd00077">
    <property type="entry name" value="HDc"/>
    <property type="match status" value="1"/>
</dbReference>
<dbReference type="SUPFAM" id="SSF51182">
    <property type="entry name" value="RmlC-like cupins"/>
    <property type="match status" value="1"/>
</dbReference>
<protein>
    <submittedName>
        <fullName evidence="2">HD-GYP domain-containing protein (C-di-GMP phosphodiesterase class II)</fullName>
    </submittedName>
</protein>
<dbReference type="PANTHER" id="PTHR43155">
    <property type="entry name" value="CYCLIC DI-GMP PHOSPHODIESTERASE PA4108-RELATED"/>
    <property type="match status" value="1"/>
</dbReference>
<feature type="domain" description="HD-GYP" evidence="1">
    <location>
        <begin position="108"/>
        <end position="298"/>
    </location>
</feature>
<dbReference type="PROSITE" id="PS51832">
    <property type="entry name" value="HD_GYP"/>
    <property type="match status" value="1"/>
</dbReference>
<dbReference type="PANTHER" id="PTHR43155:SF2">
    <property type="entry name" value="CYCLIC DI-GMP PHOSPHODIESTERASE PA4108"/>
    <property type="match status" value="1"/>
</dbReference>
<evidence type="ECO:0000259" key="1">
    <source>
        <dbReference type="PROSITE" id="PS51832"/>
    </source>
</evidence>
<comment type="caution">
    <text evidence="2">The sequence shown here is derived from an EMBL/GenBank/DDBJ whole genome shotgun (WGS) entry which is preliminary data.</text>
</comment>
<proteinExistence type="predicted"/>
<dbReference type="Proteomes" id="UP001238088">
    <property type="component" value="Unassembled WGS sequence"/>
</dbReference>
<dbReference type="Gene3D" id="1.10.3210.10">
    <property type="entry name" value="Hypothetical protein af1432"/>
    <property type="match status" value="1"/>
</dbReference>
<dbReference type="EMBL" id="JAUSUB010000022">
    <property type="protein sequence ID" value="MDQ0272339.1"/>
    <property type="molecule type" value="Genomic_DNA"/>
</dbReference>
<evidence type="ECO:0000313" key="2">
    <source>
        <dbReference type="EMBL" id="MDQ0272339.1"/>
    </source>
</evidence>
<organism evidence="2 3">
    <name type="scientific">Cytobacillus purgationiresistens</name>
    <dbReference type="NCBI Taxonomy" id="863449"/>
    <lineage>
        <taxon>Bacteria</taxon>
        <taxon>Bacillati</taxon>
        <taxon>Bacillota</taxon>
        <taxon>Bacilli</taxon>
        <taxon>Bacillales</taxon>
        <taxon>Bacillaceae</taxon>
        <taxon>Cytobacillus</taxon>
    </lineage>
</organism>
<accession>A0ABU0AM50</accession>
<gene>
    <name evidence="2" type="ORF">J2S17_004231</name>
</gene>